<accession>A0A2K9V8B8</accession>
<name>A0A2K9V8B8_9VIRU</name>
<evidence type="ECO:0000313" key="1">
    <source>
        <dbReference type="EMBL" id="AUV58462.1"/>
    </source>
</evidence>
<reference evidence="1" key="1">
    <citation type="submission" date="2018-01" db="EMBL/GenBank/DDBJ databases">
        <title>Draft genome sequence of Bandra megavirus.</title>
        <authorList>
            <person name="Chatterjee A."/>
            <person name="Yadav R."/>
            <person name="Kondabagil K."/>
        </authorList>
    </citation>
    <scope>NUCLEOTIDE SEQUENCE</scope>
    <source>
        <strain evidence="1">KK-1</strain>
    </source>
</reference>
<proteinExistence type="predicted"/>
<organism evidence="1">
    <name type="scientific">Bandra megavirus</name>
    <dbReference type="NCBI Taxonomy" id="2071566"/>
    <lineage>
        <taxon>Viruses</taxon>
        <taxon>Varidnaviria</taxon>
        <taxon>Bamfordvirae</taxon>
        <taxon>Nucleocytoviricota</taxon>
        <taxon>Megaviricetes</taxon>
        <taxon>Imitervirales</taxon>
        <taxon>Mimiviridae</taxon>
        <taxon>Megamimivirinae</taxon>
        <taxon>Megavirus</taxon>
    </lineage>
</organism>
<dbReference type="EMBL" id="MG779341">
    <property type="protein sequence ID" value="AUV58462.1"/>
    <property type="molecule type" value="Genomic_DNA"/>
</dbReference>
<sequence>MTNINLHDIFRHITNDNNFLSTVIEVDQFKNVGKKIKKNKFNIMENMVTEYIPLSPYETQDFSFLPHCVKPYVGSNYKRLGIRNIMEKNLSAINISFLNSFNVLLRPDIYQLNLDDHIKNYLLLETFVRHKIHRNFQIDKVKNTKKVQAINQELIRNLSEGKISHDLIQYMVNIFEINLLIFDFTKMEISLYWCKGHKNPYFNLFKNIYSMSYIHGNYEPIISLEENISEQTRQNIYIQILTHLSDITCITPIKLSCYSLLYLASWNISIDVYTDIYNIFFKKKIHDINMIN</sequence>
<protein>
    <submittedName>
        <fullName evidence="1">Uncharacterized protein</fullName>
    </submittedName>
</protein>